<dbReference type="AlphaFoldDB" id="A0A918XKS9"/>
<dbReference type="Pfam" id="PF00892">
    <property type="entry name" value="EamA"/>
    <property type="match status" value="2"/>
</dbReference>
<evidence type="ECO:0000259" key="7">
    <source>
        <dbReference type="Pfam" id="PF00892"/>
    </source>
</evidence>
<dbReference type="InterPro" id="IPR050638">
    <property type="entry name" value="AA-Vitamin_Transporters"/>
</dbReference>
<feature type="transmembrane region" description="Helical" evidence="6">
    <location>
        <begin position="245"/>
        <end position="262"/>
    </location>
</feature>
<dbReference type="Proteomes" id="UP000644693">
    <property type="component" value="Unassembled WGS sequence"/>
</dbReference>
<feature type="transmembrane region" description="Helical" evidence="6">
    <location>
        <begin position="63"/>
        <end position="82"/>
    </location>
</feature>
<keyword evidence="3 6" id="KW-0812">Transmembrane</keyword>
<dbReference type="PANTHER" id="PTHR32322">
    <property type="entry name" value="INNER MEMBRANE TRANSPORTER"/>
    <property type="match status" value="1"/>
</dbReference>
<evidence type="ECO:0000313" key="8">
    <source>
        <dbReference type="EMBL" id="GHD36698.1"/>
    </source>
</evidence>
<keyword evidence="5 6" id="KW-0472">Membrane</keyword>
<evidence type="ECO:0000256" key="1">
    <source>
        <dbReference type="ARBA" id="ARBA00004141"/>
    </source>
</evidence>
<dbReference type="GO" id="GO:0016020">
    <property type="term" value="C:membrane"/>
    <property type="evidence" value="ECO:0007669"/>
    <property type="project" value="UniProtKB-SubCell"/>
</dbReference>
<feature type="transmembrane region" description="Helical" evidence="6">
    <location>
        <begin position="88"/>
        <end position="112"/>
    </location>
</feature>
<protein>
    <recommendedName>
        <fullName evidence="7">EamA domain-containing protein</fullName>
    </recommendedName>
</protein>
<dbReference type="RefSeq" id="WP_189478153.1">
    <property type="nucleotide sequence ID" value="NZ_BMYM01000002.1"/>
</dbReference>
<organism evidence="8 9">
    <name type="scientific">Parahalioglobus pacificus</name>
    <dbReference type="NCBI Taxonomy" id="930806"/>
    <lineage>
        <taxon>Bacteria</taxon>
        <taxon>Pseudomonadati</taxon>
        <taxon>Pseudomonadota</taxon>
        <taxon>Gammaproteobacteria</taxon>
        <taxon>Cellvibrionales</taxon>
        <taxon>Halieaceae</taxon>
        <taxon>Parahalioglobus</taxon>
    </lineage>
</organism>
<dbReference type="SUPFAM" id="SSF103481">
    <property type="entry name" value="Multidrug resistance efflux transporter EmrE"/>
    <property type="match status" value="2"/>
</dbReference>
<dbReference type="InterPro" id="IPR000620">
    <property type="entry name" value="EamA_dom"/>
</dbReference>
<feature type="transmembrane region" description="Helical" evidence="6">
    <location>
        <begin position="5"/>
        <end position="25"/>
    </location>
</feature>
<feature type="domain" description="EamA" evidence="7">
    <location>
        <begin position="6"/>
        <end position="135"/>
    </location>
</feature>
<name>A0A918XKS9_9GAMM</name>
<keyword evidence="9" id="KW-1185">Reference proteome</keyword>
<dbReference type="PANTHER" id="PTHR32322:SF2">
    <property type="entry name" value="EAMA DOMAIN-CONTAINING PROTEIN"/>
    <property type="match status" value="1"/>
</dbReference>
<feature type="transmembrane region" description="Helical" evidence="6">
    <location>
        <begin position="182"/>
        <end position="201"/>
    </location>
</feature>
<evidence type="ECO:0000256" key="3">
    <source>
        <dbReference type="ARBA" id="ARBA00022692"/>
    </source>
</evidence>
<reference evidence="8" key="1">
    <citation type="journal article" date="2014" name="Int. J. Syst. Evol. Microbiol.">
        <title>Complete genome sequence of Corynebacterium casei LMG S-19264T (=DSM 44701T), isolated from a smear-ripened cheese.</title>
        <authorList>
            <consortium name="US DOE Joint Genome Institute (JGI-PGF)"/>
            <person name="Walter F."/>
            <person name="Albersmeier A."/>
            <person name="Kalinowski J."/>
            <person name="Ruckert C."/>
        </authorList>
    </citation>
    <scope>NUCLEOTIDE SEQUENCE</scope>
    <source>
        <strain evidence="8">KCTC 23430</strain>
    </source>
</reference>
<feature type="transmembrane region" description="Helical" evidence="6">
    <location>
        <begin position="119"/>
        <end position="137"/>
    </location>
</feature>
<evidence type="ECO:0000313" key="9">
    <source>
        <dbReference type="Proteomes" id="UP000644693"/>
    </source>
</evidence>
<feature type="transmembrane region" description="Helical" evidence="6">
    <location>
        <begin position="213"/>
        <end position="233"/>
    </location>
</feature>
<comment type="similarity">
    <text evidence="2">Belongs to the EamA transporter family.</text>
</comment>
<evidence type="ECO:0000256" key="6">
    <source>
        <dbReference type="SAM" id="Phobius"/>
    </source>
</evidence>
<evidence type="ECO:0000256" key="2">
    <source>
        <dbReference type="ARBA" id="ARBA00007362"/>
    </source>
</evidence>
<accession>A0A918XKS9</accession>
<evidence type="ECO:0000256" key="5">
    <source>
        <dbReference type="ARBA" id="ARBA00023136"/>
    </source>
</evidence>
<dbReference type="EMBL" id="BMYM01000002">
    <property type="protein sequence ID" value="GHD36698.1"/>
    <property type="molecule type" value="Genomic_DNA"/>
</dbReference>
<feature type="transmembrane region" description="Helical" evidence="6">
    <location>
        <begin position="31"/>
        <end position="51"/>
    </location>
</feature>
<comment type="subcellular location">
    <subcellularLocation>
        <location evidence="1">Membrane</location>
        <topology evidence="1">Multi-pass membrane protein</topology>
    </subcellularLocation>
</comment>
<dbReference type="InterPro" id="IPR037185">
    <property type="entry name" value="EmrE-like"/>
</dbReference>
<keyword evidence="4 6" id="KW-1133">Transmembrane helix</keyword>
<feature type="domain" description="EamA" evidence="7">
    <location>
        <begin position="152"/>
        <end position="286"/>
    </location>
</feature>
<proteinExistence type="inferred from homology"/>
<feature type="transmembrane region" description="Helical" evidence="6">
    <location>
        <begin position="268"/>
        <end position="285"/>
    </location>
</feature>
<sequence>MNNSALYVLTVLIWGSTWLAITYQLGDASPLVSIAHRFALAGALVFAWLVLRRQRVRMALRDHAFVLLQGLCLFCINYVFIYTATQQLASGLVAVVFSSMVILNMLGGAVFLGARMNAGVAVGGIIGMVGMAGVFLPELEALDLSDANFRALLLCLAGTCFASCGNLVAARHHKRQLPVLTSNAWGMVYGSLVLYAAAFAMGHEIRLVLTPEYIGSLLYLSVFGSVIAFWAYLTLIGQIGADRASYSNLLFPIVALMLSTLIEGYQWTLPSFLGLCLVLFGNWLVMRSPRS</sequence>
<comment type="caution">
    <text evidence="8">The sequence shown here is derived from an EMBL/GenBank/DDBJ whole genome shotgun (WGS) entry which is preliminary data.</text>
</comment>
<evidence type="ECO:0000256" key="4">
    <source>
        <dbReference type="ARBA" id="ARBA00022989"/>
    </source>
</evidence>
<reference evidence="8" key="2">
    <citation type="submission" date="2020-09" db="EMBL/GenBank/DDBJ databases">
        <authorList>
            <person name="Sun Q."/>
            <person name="Kim S."/>
        </authorList>
    </citation>
    <scope>NUCLEOTIDE SEQUENCE</scope>
    <source>
        <strain evidence="8">KCTC 23430</strain>
    </source>
</reference>
<feature type="transmembrane region" description="Helical" evidence="6">
    <location>
        <begin position="149"/>
        <end position="170"/>
    </location>
</feature>
<gene>
    <name evidence="8" type="ORF">GCM10007053_25400</name>
</gene>